<dbReference type="OrthoDB" id="1911848at2759"/>
<dbReference type="AlphaFoldDB" id="A0A9P8C4B7"/>
<name>A0A9P8C4B7_9HELO</name>
<sequence>MYAFACVLVELVLWQPLMKVHSKYTTQDLEEQLINAKEANAVVFVPSMQDLLDQREAMEFFASHGDDKIIEIVTSCSTIKKAEADNEGLLNEQIKVVESLAWYRI</sequence>
<dbReference type="Proteomes" id="UP000824998">
    <property type="component" value="Unassembled WGS sequence"/>
</dbReference>
<dbReference type="EMBL" id="MU251500">
    <property type="protein sequence ID" value="KAG9233458.1"/>
    <property type="molecule type" value="Genomic_DNA"/>
</dbReference>
<gene>
    <name evidence="2" type="ORF">BJ875DRAFT_442246</name>
</gene>
<accession>A0A9P8C4B7</accession>
<feature type="signal peptide" evidence="1">
    <location>
        <begin position="1"/>
        <end position="22"/>
    </location>
</feature>
<protein>
    <submittedName>
        <fullName evidence="2">Uncharacterized protein</fullName>
    </submittedName>
</protein>
<evidence type="ECO:0000313" key="3">
    <source>
        <dbReference type="Proteomes" id="UP000824998"/>
    </source>
</evidence>
<evidence type="ECO:0000313" key="2">
    <source>
        <dbReference type="EMBL" id="KAG9233458.1"/>
    </source>
</evidence>
<keyword evidence="3" id="KW-1185">Reference proteome</keyword>
<evidence type="ECO:0000256" key="1">
    <source>
        <dbReference type="SAM" id="SignalP"/>
    </source>
</evidence>
<proteinExistence type="predicted"/>
<keyword evidence="1" id="KW-0732">Signal</keyword>
<organism evidence="2 3">
    <name type="scientific">Amylocarpus encephaloides</name>
    <dbReference type="NCBI Taxonomy" id="45428"/>
    <lineage>
        <taxon>Eukaryota</taxon>
        <taxon>Fungi</taxon>
        <taxon>Dikarya</taxon>
        <taxon>Ascomycota</taxon>
        <taxon>Pezizomycotina</taxon>
        <taxon>Leotiomycetes</taxon>
        <taxon>Helotiales</taxon>
        <taxon>Helotiales incertae sedis</taxon>
        <taxon>Amylocarpus</taxon>
    </lineage>
</organism>
<feature type="chain" id="PRO_5040499993" evidence="1">
    <location>
        <begin position="23"/>
        <end position="105"/>
    </location>
</feature>
<comment type="caution">
    <text evidence="2">The sequence shown here is derived from an EMBL/GenBank/DDBJ whole genome shotgun (WGS) entry which is preliminary data.</text>
</comment>
<reference evidence="2" key="1">
    <citation type="journal article" date="2021" name="IMA Fungus">
        <title>Genomic characterization of three marine fungi, including Emericellopsis atlantica sp. nov. with signatures of a generalist lifestyle and marine biomass degradation.</title>
        <authorList>
            <person name="Hagestad O.C."/>
            <person name="Hou L."/>
            <person name="Andersen J.H."/>
            <person name="Hansen E.H."/>
            <person name="Altermark B."/>
            <person name="Li C."/>
            <person name="Kuhnert E."/>
            <person name="Cox R.J."/>
            <person name="Crous P.W."/>
            <person name="Spatafora J.W."/>
            <person name="Lail K."/>
            <person name="Amirebrahimi M."/>
            <person name="Lipzen A."/>
            <person name="Pangilinan J."/>
            <person name="Andreopoulos W."/>
            <person name="Hayes R.D."/>
            <person name="Ng V."/>
            <person name="Grigoriev I.V."/>
            <person name="Jackson S.A."/>
            <person name="Sutton T.D.S."/>
            <person name="Dobson A.D.W."/>
            <person name="Rama T."/>
        </authorList>
    </citation>
    <scope>NUCLEOTIDE SEQUENCE</scope>
    <source>
        <strain evidence="2">TRa018bII</strain>
    </source>
</reference>